<dbReference type="AlphaFoldDB" id="A0AA90PV10"/>
<keyword evidence="12" id="KW-1185">Reference proteome</keyword>
<dbReference type="InterPro" id="IPR036890">
    <property type="entry name" value="HATPase_C_sf"/>
</dbReference>
<dbReference type="Gene3D" id="1.10.287.130">
    <property type="match status" value="1"/>
</dbReference>
<evidence type="ECO:0000313" key="10">
    <source>
        <dbReference type="EMBL" id="MDP2539020.1"/>
    </source>
</evidence>
<keyword evidence="6" id="KW-0902">Two-component regulatory system</keyword>
<feature type="transmembrane region" description="Helical" evidence="7">
    <location>
        <begin position="20"/>
        <end position="43"/>
    </location>
</feature>
<dbReference type="PANTHER" id="PTHR45453">
    <property type="entry name" value="PHOSPHATE REGULON SENSOR PROTEIN PHOR"/>
    <property type="match status" value="1"/>
</dbReference>
<dbReference type="PANTHER" id="PTHR45453:SF1">
    <property type="entry name" value="PHOSPHATE REGULON SENSOR PROTEIN PHOR"/>
    <property type="match status" value="1"/>
</dbReference>
<accession>A0AA90PV10</accession>
<keyword evidence="3" id="KW-0597">Phosphoprotein</keyword>
<protein>
    <recommendedName>
        <fullName evidence="2">histidine kinase</fullName>
        <ecNumber evidence="2">2.7.13.3</ecNumber>
    </recommendedName>
</protein>
<comment type="caution">
    <text evidence="10">The sequence shown here is derived from an EMBL/GenBank/DDBJ whole genome shotgun (WGS) entry which is preliminary data.</text>
</comment>
<dbReference type="GO" id="GO:0016036">
    <property type="term" value="P:cellular response to phosphate starvation"/>
    <property type="evidence" value="ECO:0007669"/>
    <property type="project" value="TreeGrafter"/>
</dbReference>
<dbReference type="Pfam" id="PF02518">
    <property type="entry name" value="HATPase_c"/>
    <property type="match status" value="1"/>
</dbReference>
<reference evidence="9 11" key="3">
    <citation type="journal article" date="2024" name="Syst. Appl. Microbiol.">
        <title>Helicobacter cappadocius sp. nov., from lizards: The first psychrotrophic Helicobacter species.</title>
        <authorList>
            <person name="Aydin F."/>
            <person name="Tarhane S."/>
            <person name="Karakaya E."/>
            <person name="Abay S."/>
            <person name="Kayman T."/>
            <person name="Guran O."/>
            <person name="Bozkurt E."/>
            <person name="Uzum N."/>
            <person name="Avci A."/>
            <person name="Olgun K."/>
            <person name="Jablonski D."/>
            <person name="Guran C."/>
            <person name="Burcin Saticioglu I."/>
        </authorList>
    </citation>
    <scope>NUCLEOTIDE SEQUENCE [LARGE SCALE GENOMIC DNA]</scope>
    <source>
        <strain evidence="9">Faydin-H75</strain>
        <strain evidence="11">faydin-H76</strain>
    </source>
</reference>
<dbReference type="InterPro" id="IPR003661">
    <property type="entry name" value="HisK_dim/P_dom"/>
</dbReference>
<dbReference type="RefSeq" id="WP_305516833.1">
    <property type="nucleotide sequence ID" value="NZ_JAUPEV010000004.1"/>
</dbReference>
<dbReference type="Pfam" id="PF00512">
    <property type="entry name" value="HisKA"/>
    <property type="match status" value="1"/>
</dbReference>
<proteinExistence type="predicted"/>
<evidence type="ECO:0000256" key="5">
    <source>
        <dbReference type="ARBA" id="ARBA00022777"/>
    </source>
</evidence>
<dbReference type="CDD" id="cd00075">
    <property type="entry name" value="HATPase"/>
    <property type="match status" value="1"/>
</dbReference>
<dbReference type="CDD" id="cd00082">
    <property type="entry name" value="HisKA"/>
    <property type="match status" value="1"/>
</dbReference>
<dbReference type="GO" id="GO:0005886">
    <property type="term" value="C:plasma membrane"/>
    <property type="evidence" value="ECO:0007669"/>
    <property type="project" value="TreeGrafter"/>
</dbReference>
<dbReference type="Proteomes" id="UP001177258">
    <property type="component" value="Unassembled WGS sequence"/>
</dbReference>
<dbReference type="InterPro" id="IPR005467">
    <property type="entry name" value="His_kinase_dom"/>
</dbReference>
<keyword evidence="4" id="KW-0808">Transferase</keyword>
<evidence type="ECO:0000256" key="6">
    <source>
        <dbReference type="ARBA" id="ARBA00023012"/>
    </source>
</evidence>
<reference evidence="9" key="2">
    <citation type="submission" date="2023-07" db="EMBL/GenBank/DDBJ databases">
        <authorList>
            <person name="Aydin F."/>
            <person name="Tarhane S."/>
            <person name="Saticioglu I.B."/>
            <person name="Karakaya E."/>
            <person name="Abay S."/>
            <person name="Guran O."/>
            <person name="Bozkurt E."/>
            <person name="Uzum N."/>
            <person name="Olgun K."/>
            <person name="Jablonski D."/>
        </authorList>
    </citation>
    <scope>NUCLEOTIDE SEQUENCE</scope>
    <source>
        <strain evidence="9">Faydin-H75</strain>
    </source>
</reference>
<feature type="transmembrane region" description="Helical" evidence="7">
    <location>
        <begin position="174"/>
        <end position="193"/>
    </location>
</feature>
<dbReference type="Proteomes" id="UP001240777">
    <property type="component" value="Unassembled WGS sequence"/>
</dbReference>
<dbReference type="EMBL" id="JAUYZK010000005">
    <property type="protein sequence ID" value="MDP2539020.1"/>
    <property type="molecule type" value="Genomic_DNA"/>
</dbReference>
<dbReference type="SUPFAM" id="SSF55874">
    <property type="entry name" value="ATPase domain of HSP90 chaperone/DNA topoisomerase II/histidine kinase"/>
    <property type="match status" value="1"/>
</dbReference>
<evidence type="ECO:0000256" key="7">
    <source>
        <dbReference type="SAM" id="Phobius"/>
    </source>
</evidence>
<dbReference type="InterPro" id="IPR003594">
    <property type="entry name" value="HATPase_dom"/>
</dbReference>
<dbReference type="SMART" id="SM00388">
    <property type="entry name" value="HisKA"/>
    <property type="match status" value="1"/>
</dbReference>
<organism evidence="10 11">
    <name type="scientific">Helicobacter cappadocius</name>
    <dbReference type="NCBI Taxonomy" id="3063998"/>
    <lineage>
        <taxon>Bacteria</taxon>
        <taxon>Pseudomonadati</taxon>
        <taxon>Campylobacterota</taxon>
        <taxon>Epsilonproteobacteria</taxon>
        <taxon>Campylobacterales</taxon>
        <taxon>Helicobacteraceae</taxon>
        <taxon>Helicobacter</taxon>
    </lineage>
</organism>
<dbReference type="SUPFAM" id="SSF47384">
    <property type="entry name" value="Homodimeric domain of signal transducing histidine kinase"/>
    <property type="match status" value="1"/>
</dbReference>
<comment type="catalytic activity">
    <reaction evidence="1">
        <text>ATP + protein L-histidine = ADP + protein N-phospho-L-histidine.</text>
        <dbReference type="EC" id="2.7.13.3"/>
    </reaction>
</comment>
<reference evidence="10 12" key="1">
    <citation type="submission" date="2023-07" db="EMBL/GenBank/DDBJ databases">
        <title>Unpublished Manusciprt.</title>
        <authorList>
            <person name="Aydin F."/>
            <person name="Tarhane S."/>
            <person name="Saticioglu I.B."/>
            <person name="Karakaya E."/>
            <person name="Abay S."/>
            <person name="Guran O."/>
            <person name="Bozkurt E."/>
            <person name="Uzum N."/>
            <person name="Olgun K."/>
            <person name="Jablonski D."/>
        </authorList>
    </citation>
    <scope>NUCLEOTIDE SEQUENCE</scope>
    <source>
        <strain evidence="12">faydin-H75</strain>
        <strain evidence="10">Faydin-H76</strain>
    </source>
</reference>
<dbReference type="GO" id="GO:0000155">
    <property type="term" value="F:phosphorelay sensor kinase activity"/>
    <property type="evidence" value="ECO:0007669"/>
    <property type="project" value="InterPro"/>
</dbReference>
<name>A0AA90PV10_9HELI</name>
<feature type="domain" description="Histidine kinase" evidence="8">
    <location>
        <begin position="213"/>
        <end position="416"/>
    </location>
</feature>
<evidence type="ECO:0000313" key="12">
    <source>
        <dbReference type="Proteomes" id="UP001240777"/>
    </source>
</evidence>
<evidence type="ECO:0000259" key="8">
    <source>
        <dbReference type="PROSITE" id="PS50109"/>
    </source>
</evidence>
<dbReference type="InterPro" id="IPR004358">
    <property type="entry name" value="Sig_transdc_His_kin-like_C"/>
</dbReference>
<dbReference type="Gene3D" id="3.30.565.10">
    <property type="entry name" value="Histidine kinase-like ATPase, C-terminal domain"/>
    <property type="match status" value="1"/>
</dbReference>
<sequence>MSIKEEMAIVMSNDEEKSVILKILSLYIITTMIFLGIFFGAYYNRSYGLILHERSNELREVYEDLIRTLDKNHSINQHTLSELLNVNPNLHVMILDKNKVPVYNNLNMVLPEKYLNKKNGIYVFDGYVFIDSKPPKHRKIHKKNLSRSDLFSQYQVIIRGSNITSDIWWLRVKMIGFLLLSLLSVGVIAYFLLKFSLKPYKNKISFLNRFIKDTTHEINTPISVILMSIERIEKEEISESNLKKINRIHIAAKTLASIYRNIAFYSVAQQKDKSICVDVKELLEQRLEFFDPLFVQKNLNIRTSFAPSFINATIDEMGCVIDNLLSNAIKYNKKNGEIQINLEPNKLSIKDTGCGIYEENMKNIFERYIRYNHSQGGFGIGLALVKELCDRYGVAIKCESKVGEGSLFVLEWKKIPSSKIL</sequence>
<dbReference type="InterPro" id="IPR036097">
    <property type="entry name" value="HisK_dim/P_sf"/>
</dbReference>
<keyword evidence="7" id="KW-0472">Membrane</keyword>
<keyword evidence="7" id="KW-0812">Transmembrane</keyword>
<evidence type="ECO:0000313" key="9">
    <source>
        <dbReference type="EMBL" id="MDO7252990.1"/>
    </source>
</evidence>
<dbReference type="SMART" id="SM00387">
    <property type="entry name" value="HATPase_c"/>
    <property type="match status" value="1"/>
</dbReference>
<keyword evidence="7" id="KW-1133">Transmembrane helix</keyword>
<dbReference type="PRINTS" id="PR00344">
    <property type="entry name" value="BCTRLSENSOR"/>
</dbReference>
<evidence type="ECO:0000313" key="11">
    <source>
        <dbReference type="Proteomes" id="UP001177258"/>
    </source>
</evidence>
<dbReference type="EC" id="2.7.13.3" evidence="2"/>
<evidence type="ECO:0000256" key="3">
    <source>
        <dbReference type="ARBA" id="ARBA00022553"/>
    </source>
</evidence>
<evidence type="ECO:0000256" key="1">
    <source>
        <dbReference type="ARBA" id="ARBA00000085"/>
    </source>
</evidence>
<keyword evidence="5 10" id="KW-0418">Kinase</keyword>
<dbReference type="PROSITE" id="PS50109">
    <property type="entry name" value="HIS_KIN"/>
    <property type="match status" value="1"/>
</dbReference>
<dbReference type="EMBL" id="JAUPEV010000004">
    <property type="protein sequence ID" value="MDO7252990.1"/>
    <property type="molecule type" value="Genomic_DNA"/>
</dbReference>
<evidence type="ECO:0000256" key="2">
    <source>
        <dbReference type="ARBA" id="ARBA00012438"/>
    </source>
</evidence>
<dbReference type="InterPro" id="IPR050351">
    <property type="entry name" value="BphY/WalK/GraS-like"/>
</dbReference>
<dbReference type="GO" id="GO:0004721">
    <property type="term" value="F:phosphoprotein phosphatase activity"/>
    <property type="evidence" value="ECO:0007669"/>
    <property type="project" value="TreeGrafter"/>
</dbReference>
<gene>
    <name evidence="9" type="ORF">Q5I04_03565</name>
    <name evidence="10" type="ORF">Q5I06_04435</name>
</gene>
<evidence type="ECO:0000256" key="4">
    <source>
        <dbReference type="ARBA" id="ARBA00022679"/>
    </source>
</evidence>